<organism evidence="1 2">
    <name type="scientific">Streblomastix strix</name>
    <dbReference type="NCBI Taxonomy" id="222440"/>
    <lineage>
        <taxon>Eukaryota</taxon>
        <taxon>Metamonada</taxon>
        <taxon>Preaxostyla</taxon>
        <taxon>Oxymonadida</taxon>
        <taxon>Streblomastigidae</taxon>
        <taxon>Streblomastix</taxon>
    </lineage>
</organism>
<sequence>MRRLYNYEGNHIKEDQGARDLDLYRCICITSQTTIDEVLQYLQRWICSQAKWLQSRMDQEAPTVTPSNFITTKENQENQECESSSSSLDSVKLANPVVVYRTQRGHDAEYMLEREYAILLMGAMLRIKGWAPSPGQIYLFLVGTQSERSSSDNSYKLED</sequence>
<comment type="caution">
    <text evidence="1">The sequence shown here is derived from an EMBL/GenBank/DDBJ whole genome shotgun (WGS) entry which is preliminary data.</text>
</comment>
<proteinExistence type="predicted"/>
<dbReference type="EMBL" id="SNRW01016365">
    <property type="protein sequence ID" value="KAA6369444.1"/>
    <property type="molecule type" value="Genomic_DNA"/>
</dbReference>
<dbReference type="Proteomes" id="UP000324800">
    <property type="component" value="Unassembled WGS sequence"/>
</dbReference>
<gene>
    <name evidence="1" type="ORF">EZS28_035030</name>
</gene>
<name>A0A5J4UGT9_9EUKA</name>
<evidence type="ECO:0000313" key="2">
    <source>
        <dbReference type="Proteomes" id="UP000324800"/>
    </source>
</evidence>
<evidence type="ECO:0000313" key="1">
    <source>
        <dbReference type="EMBL" id="KAA6369444.1"/>
    </source>
</evidence>
<protein>
    <submittedName>
        <fullName evidence="1">Uncharacterized protein</fullName>
    </submittedName>
</protein>
<accession>A0A5J4UGT9</accession>
<reference evidence="1 2" key="1">
    <citation type="submission" date="2019-03" db="EMBL/GenBank/DDBJ databases">
        <title>Single cell metagenomics reveals metabolic interactions within the superorganism composed of flagellate Streblomastix strix and complex community of Bacteroidetes bacteria on its surface.</title>
        <authorList>
            <person name="Treitli S.C."/>
            <person name="Kolisko M."/>
            <person name="Husnik F."/>
            <person name="Keeling P."/>
            <person name="Hampl V."/>
        </authorList>
    </citation>
    <scope>NUCLEOTIDE SEQUENCE [LARGE SCALE GENOMIC DNA]</scope>
    <source>
        <strain evidence="1">ST1C</strain>
    </source>
</reference>
<dbReference type="AlphaFoldDB" id="A0A5J4UGT9"/>